<name>A0ACC0KFR3_CHOFU</name>
<dbReference type="Proteomes" id="UP001064048">
    <property type="component" value="Chromosome 5"/>
</dbReference>
<dbReference type="EMBL" id="CM046105">
    <property type="protein sequence ID" value="KAI8435352.1"/>
    <property type="molecule type" value="Genomic_DNA"/>
</dbReference>
<reference evidence="1 2" key="1">
    <citation type="journal article" date="2022" name="Genome Biol. Evol.">
        <title>The Spruce Budworm Genome: Reconstructing the Evolutionary History of Antifreeze Proteins.</title>
        <authorList>
            <person name="Beliveau C."/>
            <person name="Gagne P."/>
            <person name="Picq S."/>
            <person name="Vernygora O."/>
            <person name="Keeling C.I."/>
            <person name="Pinkney K."/>
            <person name="Doucet D."/>
            <person name="Wen F."/>
            <person name="Johnston J.S."/>
            <person name="Maaroufi H."/>
            <person name="Boyle B."/>
            <person name="Laroche J."/>
            <person name="Dewar K."/>
            <person name="Juretic N."/>
            <person name="Blackburn G."/>
            <person name="Nisole A."/>
            <person name="Brunet B."/>
            <person name="Brandao M."/>
            <person name="Lumley L."/>
            <person name="Duan J."/>
            <person name="Quan G."/>
            <person name="Lucarotti C.J."/>
            <person name="Roe A.D."/>
            <person name="Sperling F.A.H."/>
            <person name="Levesque R.C."/>
            <person name="Cusson M."/>
        </authorList>
    </citation>
    <scope>NUCLEOTIDE SEQUENCE [LARGE SCALE GENOMIC DNA]</scope>
    <source>
        <strain evidence="1">Glfc:IPQL:Cfum</strain>
    </source>
</reference>
<evidence type="ECO:0000313" key="1">
    <source>
        <dbReference type="EMBL" id="KAI8435352.1"/>
    </source>
</evidence>
<keyword evidence="2" id="KW-1185">Reference proteome</keyword>
<comment type="caution">
    <text evidence="1">The sequence shown here is derived from an EMBL/GenBank/DDBJ whole genome shotgun (WGS) entry which is preliminary data.</text>
</comment>
<accession>A0ACC0KFR3</accession>
<organism evidence="1 2">
    <name type="scientific">Choristoneura fumiferana</name>
    <name type="common">Spruce budworm moth</name>
    <name type="synonym">Archips fumiferana</name>
    <dbReference type="NCBI Taxonomy" id="7141"/>
    <lineage>
        <taxon>Eukaryota</taxon>
        <taxon>Metazoa</taxon>
        <taxon>Ecdysozoa</taxon>
        <taxon>Arthropoda</taxon>
        <taxon>Hexapoda</taxon>
        <taxon>Insecta</taxon>
        <taxon>Pterygota</taxon>
        <taxon>Neoptera</taxon>
        <taxon>Endopterygota</taxon>
        <taxon>Lepidoptera</taxon>
        <taxon>Glossata</taxon>
        <taxon>Ditrysia</taxon>
        <taxon>Tortricoidea</taxon>
        <taxon>Tortricidae</taxon>
        <taxon>Tortricinae</taxon>
        <taxon>Choristoneura</taxon>
    </lineage>
</organism>
<protein>
    <submittedName>
        <fullName evidence="1">Uncharacterized protein</fullName>
    </submittedName>
</protein>
<evidence type="ECO:0000313" key="2">
    <source>
        <dbReference type="Proteomes" id="UP001064048"/>
    </source>
</evidence>
<sequence>MKMKFSIILGVIATCSLAIAEQETLVLVDNLNIRETHSQFFKSLQDRGYTLTFKLADDANLVLSKYGEYLYKNLIVFAPSVLEFGGQLDTEAVTRFIDDGGNLLMAGNAVAGDIYREIASECGFEMDEESAAVIDHFNYDVSDEGEHTRIVVSPKNLINAPTIVGAQNTQPLLFEGTGLILDKDNSLVLPILTADSTAYSYNPKSQVKEYPHAVGRKTVLIAALQARNNARIVFSGSLYFFSDEAFNSPVSKIHGDKIKSDVSGNKALAAQLSAWAFGERGRLRVRDVSHRRHQDARSSDTYTITDTVVYRIEIEELKNGKWQPFDANDVQLEFVRIDPFIRTTLKKNANGVYEAVFKVPDVWGVYQFKVDYDRIGYTRLYHSTQVSVRPLQHTQYERFIPSAYPYYVSAFSMMIGVFLFSFVFLYYKEDTPKTKSE</sequence>
<gene>
    <name evidence="1" type="ORF">MSG28_003676</name>
</gene>
<proteinExistence type="predicted"/>